<reference evidence="2 3" key="1">
    <citation type="submission" date="2017-03" db="EMBL/GenBank/DDBJ databases">
        <authorList>
            <person name="Afonso C.L."/>
            <person name="Miller P.J."/>
            <person name="Scott M.A."/>
            <person name="Spackman E."/>
            <person name="Goraichik I."/>
            <person name="Dimitrov K.M."/>
            <person name="Suarez D.L."/>
            <person name="Swayne D.E."/>
        </authorList>
    </citation>
    <scope>NUCLEOTIDE SEQUENCE [LARGE SCALE GENOMIC DNA]</scope>
    <source>
        <strain evidence="2">SB41UT1</strain>
    </source>
</reference>
<accession>A0A1X7AN91</accession>
<dbReference type="Proteomes" id="UP000196573">
    <property type="component" value="Unassembled WGS sequence"/>
</dbReference>
<dbReference type="AlphaFoldDB" id="A0A1X7AN91"/>
<sequence>MNHMGWKGTIRSVNAAVKRAERNARKRQRELELKQKHLAKMEALEQASYEVDIYNNHIDLLQSLHKECSSTIDWNLILNTPKPVKPEPNKKYEREALVAKANYKPSLIDKVLNRSDAKNKVFDKDILEAKKRDQEYYQDSLNDWEISINDRDESIETAKKVLENDPQTKLKVIEELDPFSELDSLGSNLLFQAHENSLIEITIKVHGKGIVPNEQKSLLQSGKLSVKKMPIGKFNEIYQDYVCSAILRVAREFFSILPDHEVIINAEDELLNKSTGHIEDQIIFSAKILRNTLNNLNMDYIDPSDAMENFIHNMSFKKTQGFNRVNKIETETA</sequence>
<name>A0A1X7AN91_9GAMM</name>
<evidence type="ECO:0000313" key="2">
    <source>
        <dbReference type="EMBL" id="SMA49756.1"/>
    </source>
</evidence>
<gene>
    <name evidence="2" type="ORF">EHSB41UT_03544</name>
</gene>
<feature type="coiled-coil region" evidence="1">
    <location>
        <begin position="10"/>
        <end position="47"/>
    </location>
</feature>
<keyword evidence="1" id="KW-0175">Coiled coil</keyword>
<evidence type="ECO:0000256" key="1">
    <source>
        <dbReference type="SAM" id="Coils"/>
    </source>
</evidence>
<dbReference type="RefSeq" id="WP_207626693.1">
    <property type="nucleotide sequence ID" value="NZ_FWPT01000009.1"/>
</dbReference>
<dbReference type="EMBL" id="FWPT01000009">
    <property type="protein sequence ID" value="SMA49756.1"/>
    <property type="molecule type" value="Genomic_DNA"/>
</dbReference>
<proteinExistence type="predicted"/>
<evidence type="ECO:0000313" key="3">
    <source>
        <dbReference type="Proteomes" id="UP000196573"/>
    </source>
</evidence>
<organism evidence="2 3">
    <name type="scientific">Parendozoicomonas haliclonae</name>
    <dbReference type="NCBI Taxonomy" id="1960125"/>
    <lineage>
        <taxon>Bacteria</taxon>
        <taxon>Pseudomonadati</taxon>
        <taxon>Pseudomonadota</taxon>
        <taxon>Gammaproteobacteria</taxon>
        <taxon>Oceanospirillales</taxon>
        <taxon>Endozoicomonadaceae</taxon>
        <taxon>Parendozoicomonas</taxon>
    </lineage>
</organism>
<keyword evidence="3" id="KW-1185">Reference proteome</keyword>
<protein>
    <submittedName>
        <fullName evidence="2">Uncharacterized protein</fullName>
    </submittedName>
</protein>